<dbReference type="InterPro" id="IPR010987">
    <property type="entry name" value="Glutathione-S-Trfase_C-like"/>
</dbReference>
<evidence type="ECO:0000313" key="3">
    <source>
        <dbReference type="EMBL" id="EKE68482.1"/>
    </source>
</evidence>
<dbReference type="PANTHER" id="PTHR44051">
    <property type="entry name" value="GLUTATHIONE S-TRANSFERASE-RELATED"/>
    <property type="match status" value="1"/>
</dbReference>
<evidence type="ECO:0000313" key="4">
    <source>
        <dbReference type="Proteomes" id="UP000006755"/>
    </source>
</evidence>
<dbReference type="RefSeq" id="WP_008486285.1">
    <property type="nucleotide sequence ID" value="NZ_AMRI01000030.1"/>
</dbReference>
<protein>
    <submittedName>
        <fullName evidence="3">Glutathione S-transferase domain-containing protein</fullName>
    </submittedName>
</protein>
<dbReference type="Gene3D" id="3.40.30.10">
    <property type="entry name" value="Glutaredoxin"/>
    <property type="match status" value="1"/>
</dbReference>
<dbReference type="InterPro" id="IPR036249">
    <property type="entry name" value="Thioredoxin-like_sf"/>
</dbReference>
<name>K2J0Y1_9GAMM</name>
<accession>K2J0Y1</accession>
<dbReference type="SUPFAM" id="SSF52833">
    <property type="entry name" value="Thioredoxin-like"/>
    <property type="match status" value="1"/>
</dbReference>
<dbReference type="eggNOG" id="COG0625">
    <property type="taxonomic scope" value="Bacteria"/>
</dbReference>
<dbReference type="OrthoDB" id="6258999at2"/>
<dbReference type="Proteomes" id="UP000006755">
    <property type="component" value="Unassembled WGS sequence"/>
</dbReference>
<dbReference type="GO" id="GO:0016740">
    <property type="term" value="F:transferase activity"/>
    <property type="evidence" value="ECO:0007669"/>
    <property type="project" value="UniProtKB-KW"/>
</dbReference>
<keyword evidence="4" id="KW-1185">Reference proteome</keyword>
<evidence type="ECO:0000259" key="1">
    <source>
        <dbReference type="PROSITE" id="PS50404"/>
    </source>
</evidence>
<dbReference type="Pfam" id="PF13417">
    <property type="entry name" value="GST_N_3"/>
    <property type="match status" value="1"/>
</dbReference>
<dbReference type="Pfam" id="PF14497">
    <property type="entry name" value="GST_C_3"/>
    <property type="match status" value="1"/>
</dbReference>
<feature type="domain" description="GST C-terminal" evidence="2">
    <location>
        <begin position="84"/>
        <end position="211"/>
    </location>
</feature>
<feature type="domain" description="GST N-terminal" evidence="1">
    <location>
        <begin position="1"/>
        <end position="79"/>
    </location>
</feature>
<dbReference type="InterPro" id="IPR036282">
    <property type="entry name" value="Glutathione-S-Trfase_C_sf"/>
</dbReference>
<dbReference type="PROSITE" id="PS50405">
    <property type="entry name" value="GST_CTER"/>
    <property type="match status" value="1"/>
</dbReference>
<dbReference type="PROSITE" id="PS50404">
    <property type="entry name" value="GST_NTER"/>
    <property type="match status" value="1"/>
</dbReference>
<organism evidence="3 4">
    <name type="scientific">Gallaecimonas xiamenensis 3-C-1</name>
    <dbReference type="NCBI Taxonomy" id="745411"/>
    <lineage>
        <taxon>Bacteria</taxon>
        <taxon>Pseudomonadati</taxon>
        <taxon>Pseudomonadota</taxon>
        <taxon>Gammaproteobacteria</taxon>
        <taxon>Enterobacterales</taxon>
        <taxon>Gallaecimonadaceae</taxon>
        <taxon>Gallaecimonas</taxon>
    </lineage>
</organism>
<dbReference type="AlphaFoldDB" id="K2J0Y1"/>
<dbReference type="InterPro" id="IPR004045">
    <property type="entry name" value="Glutathione_S-Trfase_N"/>
</dbReference>
<dbReference type="PANTHER" id="PTHR44051:SF8">
    <property type="entry name" value="GLUTATHIONE S-TRANSFERASE GSTA"/>
    <property type="match status" value="1"/>
</dbReference>
<reference evidence="3 4" key="1">
    <citation type="journal article" date="2012" name="J. Bacteriol.">
        <title>Genome Sequence of Gallaecimonas xiamenensis Type Strain 3-C-1.</title>
        <authorList>
            <person name="Lai Q."/>
            <person name="Wang L."/>
            <person name="Wang W."/>
            <person name="Shao Z."/>
        </authorList>
    </citation>
    <scope>NUCLEOTIDE SEQUENCE [LARGE SCALE GENOMIC DNA]</scope>
    <source>
        <strain evidence="3 4">3-C-1</strain>
    </source>
</reference>
<dbReference type="InterPro" id="IPR004046">
    <property type="entry name" value="GST_C"/>
</dbReference>
<keyword evidence="3" id="KW-0808">Transferase</keyword>
<dbReference type="STRING" id="745411.B3C1_16752"/>
<dbReference type="Gene3D" id="1.20.1050.10">
    <property type="match status" value="1"/>
</dbReference>
<dbReference type="SUPFAM" id="SSF47616">
    <property type="entry name" value="GST C-terminal domain-like"/>
    <property type="match status" value="1"/>
</dbReference>
<proteinExistence type="predicted"/>
<gene>
    <name evidence="3" type="ORF">B3C1_16752</name>
</gene>
<comment type="caution">
    <text evidence="3">The sequence shown here is derived from an EMBL/GenBank/DDBJ whole genome shotgun (WGS) entry which is preliminary data.</text>
</comment>
<dbReference type="SFLD" id="SFLDS00019">
    <property type="entry name" value="Glutathione_Transferase_(cytos"/>
    <property type="match status" value="1"/>
</dbReference>
<dbReference type="InterPro" id="IPR040079">
    <property type="entry name" value="Glutathione_S-Trfase"/>
</dbReference>
<sequence length="213" mass="23435">MAIIYGVYFSPFVRKVLLAHAFKGVPFEFKFMAPGSPDPDFSAASPLGKIPAYRTDDGFGFADSSVIIAYLEKTHGANPLYPEAANDYAQALWLEEFCDTKLSEATGGLLFQRFIGPRYFNSPTDPDRVQELCDSLIPKALDYMEGQLGGGWLVNDSLSVADISLGTNLINLDIADYPLDHGRWPKLTAFRARFLALPQVQAQLAQEKAAFNG</sequence>
<dbReference type="EMBL" id="AMRI01000030">
    <property type="protein sequence ID" value="EKE68482.1"/>
    <property type="molecule type" value="Genomic_DNA"/>
</dbReference>
<evidence type="ECO:0000259" key="2">
    <source>
        <dbReference type="PROSITE" id="PS50405"/>
    </source>
</evidence>